<dbReference type="GO" id="GO:0005634">
    <property type="term" value="C:nucleus"/>
    <property type="evidence" value="ECO:0007669"/>
    <property type="project" value="UniProtKB-SubCell"/>
</dbReference>
<dbReference type="SUPFAM" id="SSF54171">
    <property type="entry name" value="DNA-binding domain"/>
    <property type="match status" value="1"/>
</dbReference>
<evidence type="ECO:0000256" key="1">
    <source>
        <dbReference type="ARBA" id="ARBA00004123"/>
    </source>
</evidence>
<comment type="subcellular location">
    <subcellularLocation>
        <location evidence="1">Nucleus</location>
    </subcellularLocation>
</comment>
<proteinExistence type="predicted"/>
<dbReference type="Gene3D" id="3.30.730.10">
    <property type="entry name" value="AP2/ERF domain"/>
    <property type="match status" value="1"/>
</dbReference>
<comment type="caution">
    <text evidence="8">The sequence shown here is derived from an EMBL/GenBank/DDBJ whole genome shotgun (WGS) entry which is preliminary data.</text>
</comment>
<accession>A0AAX6GG52</accession>
<dbReference type="CDD" id="cd00018">
    <property type="entry name" value="AP2"/>
    <property type="match status" value="1"/>
</dbReference>
<dbReference type="Pfam" id="PF00847">
    <property type="entry name" value="AP2"/>
    <property type="match status" value="1"/>
</dbReference>
<dbReference type="FunFam" id="3.30.730.10:FF:000001">
    <property type="entry name" value="Ethylene-responsive transcription factor 2"/>
    <property type="match status" value="1"/>
</dbReference>
<protein>
    <submittedName>
        <fullName evidence="8">Ethylene-responsive transcription factor 8</fullName>
    </submittedName>
</protein>
<evidence type="ECO:0000256" key="6">
    <source>
        <dbReference type="SAM" id="MobiDB-lite"/>
    </source>
</evidence>
<feature type="region of interest" description="Disordered" evidence="6">
    <location>
        <begin position="79"/>
        <end position="109"/>
    </location>
</feature>
<organism evidence="8 9">
    <name type="scientific">Iris pallida</name>
    <name type="common">Sweet iris</name>
    <dbReference type="NCBI Taxonomy" id="29817"/>
    <lineage>
        <taxon>Eukaryota</taxon>
        <taxon>Viridiplantae</taxon>
        <taxon>Streptophyta</taxon>
        <taxon>Embryophyta</taxon>
        <taxon>Tracheophyta</taxon>
        <taxon>Spermatophyta</taxon>
        <taxon>Magnoliopsida</taxon>
        <taxon>Liliopsida</taxon>
        <taxon>Asparagales</taxon>
        <taxon>Iridaceae</taxon>
        <taxon>Iridoideae</taxon>
        <taxon>Irideae</taxon>
        <taxon>Iris</taxon>
    </lineage>
</organism>
<name>A0AAX6GG52_IRIPA</name>
<dbReference type="InterPro" id="IPR001471">
    <property type="entry name" value="AP2/ERF_dom"/>
</dbReference>
<keyword evidence="5" id="KW-0539">Nucleus</keyword>
<dbReference type="EMBL" id="JANAVB010020000">
    <property type="protein sequence ID" value="KAJ6827659.1"/>
    <property type="molecule type" value="Genomic_DNA"/>
</dbReference>
<keyword evidence="4" id="KW-0804">Transcription</keyword>
<dbReference type="GO" id="GO:0003700">
    <property type="term" value="F:DNA-binding transcription factor activity"/>
    <property type="evidence" value="ECO:0007669"/>
    <property type="project" value="InterPro"/>
</dbReference>
<keyword evidence="2" id="KW-0805">Transcription regulation</keyword>
<keyword evidence="9" id="KW-1185">Reference proteome</keyword>
<feature type="domain" description="AP2/ERF" evidence="7">
    <location>
        <begin position="28"/>
        <end position="85"/>
    </location>
</feature>
<reference evidence="8" key="2">
    <citation type="submission" date="2023-04" db="EMBL/GenBank/DDBJ databases">
        <authorList>
            <person name="Bruccoleri R.E."/>
            <person name="Oakeley E.J."/>
            <person name="Faust A.-M."/>
            <person name="Dessus-Babus S."/>
            <person name="Altorfer M."/>
            <person name="Burckhardt D."/>
            <person name="Oertli M."/>
            <person name="Naumann U."/>
            <person name="Petersen F."/>
            <person name="Wong J."/>
        </authorList>
    </citation>
    <scope>NUCLEOTIDE SEQUENCE</scope>
    <source>
        <strain evidence="8">GSM-AAB239-AS_SAM_17_03QT</strain>
        <tissue evidence="8">Leaf</tissue>
    </source>
</reference>
<sequence>MAPKDNKLTSAAAAAAARSPANAGGEVHFRGVRKRPWGRYAAEIRDPGKKSRVWLGTFDTAEEAARAYDAAAREFRGSKAKTNFPSGGGGGGSPCSQGSTVESAGGGEADAVPPSLDLELFRRAPAVFPFQNNAAPAAASRRSLFCFDAVVRAEAAKSQQRAVVFADLQAAIGGAQSDSQLSSVVDTTSPPATKRLFGFDLDLNRPLQPEIA</sequence>
<dbReference type="SMART" id="SM00380">
    <property type="entry name" value="AP2"/>
    <property type="match status" value="1"/>
</dbReference>
<dbReference type="AlphaFoldDB" id="A0AAX6GG52"/>
<dbReference type="InterPro" id="IPR016177">
    <property type="entry name" value="DNA-bd_dom_sf"/>
</dbReference>
<gene>
    <name evidence="8" type="ORF">M6B38_367155</name>
</gene>
<evidence type="ECO:0000256" key="3">
    <source>
        <dbReference type="ARBA" id="ARBA00023125"/>
    </source>
</evidence>
<evidence type="ECO:0000256" key="2">
    <source>
        <dbReference type="ARBA" id="ARBA00023015"/>
    </source>
</evidence>
<feature type="region of interest" description="Disordered" evidence="6">
    <location>
        <begin position="1"/>
        <end position="27"/>
    </location>
</feature>
<dbReference type="PRINTS" id="PR00367">
    <property type="entry name" value="ETHRSPELEMNT"/>
</dbReference>
<dbReference type="InterPro" id="IPR036955">
    <property type="entry name" value="AP2/ERF_dom_sf"/>
</dbReference>
<evidence type="ECO:0000313" key="9">
    <source>
        <dbReference type="Proteomes" id="UP001140949"/>
    </source>
</evidence>
<evidence type="ECO:0000313" key="8">
    <source>
        <dbReference type="EMBL" id="KAJ6827659.1"/>
    </source>
</evidence>
<evidence type="ECO:0000259" key="7">
    <source>
        <dbReference type="PROSITE" id="PS51032"/>
    </source>
</evidence>
<dbReference type="PANTHER" id="PTHR31677:SF228">
    <property type="entry name" value="ETHYLENE-RESPONSIVE TRANSCRIPTION FACTOR 10-RELATED"/>
    <property type="match status" value="1"/>
</dbReference>
<dbReference type="PROSITE" id="PS51032">
    <property type="entry name" value="AP2_ERF"/>
    <property type="match status" value="1"/>
</dbReference>
<evidence type="ECO:0000256" key="4">
    <source>
        <dbReference type="ARBA" id="ARBA00023163"/>
    </source>
</evidence>
<reference evidence="8" key="1">
    <citation type="journal article" date="2023" name="GigaByte">
        <title>Genome assembly of the bearded iris, Iris pallida Lam.</title>
        <authorList>
            <person name="Bruccoleri R.E."/>
            <person name="Oakeley E.J."/>
            <person name="Faust A.M.E."/>
            <person name="Altorfer M."/>
            <person name="Dessus-Babus S."/>
            <person name="Burckhardt D."/>
            <person name="Oertli M."/>
            <person name="Naumann U."/>
            <person name="Petersen F."/>
            <person name="Wong J."/>
        </authorList>
    </citation>
    <scope>NUCLEOTIDE SEQUENCE</scope>
    <source>
        <strain evidence="8">GSM-AAB239-AS_SAM_17_03QT</strain>
    </source>
</reference>
<keyword evidence="3" id="KW-0238">DNA-binding</keyword>
<evidence type="ECO:0000256" key="5">
    <source>
        <dbReference type="ARBA" id="ARBA00023242"/>
    </source>
</evidence>
<dbReference type="Proteomes" id="UP001140949">
    <property type="component" value="Unassembled WGS sequence"/>
</dbReference>
<dbReference type="PANTHER" id="PTHR31677">
    <property type="entry name" value="AP2 DOMAIN CLASS TRANSCRIPTION FACTOR"/>
    <property type="match status" value="1"/>
</dbReference>
<dbReference type="GO" id="GO:0003677">
    <property type="term" value="F:DNA binding"/>
    <property type="evidence" value="ECO:0007669"/>
    <property type="project" value="UniProtKB-KW"/>
</dbReference>